<evidence type="ECO:0000313" key="2">
    <source>
        <dbReference type="Proteomes" id="UP000636709"/>
    </source>
</evidence>
<dbReference type="EMBL" id="JACEFO010001965">
    <property type="protein sequence ID" value="KAF8691324.1"/>
    <property type="molecule type" value="Genomic_DNA"/>
</dbReference>
<evidence type="ECO:0000313" key="1">
    <source>
        <dbReference type="EMBL" id="KAF8691324.1"/>
    </source>
</evidence>
<protein>
    <recommendedName>
        <fullName evidence="3">Reverse transcriptase zinc-binding domain-containing protein</fullName>
    </recommendedName>
</protein>
<accession>A0A835EEK0</accession>
<dbReference type="OrthoDB" id="693219at2759"/>
<organism evidence="1 2">
    <name type="scientific">Digitaria exilis</name>
    <dbReference type="NCBI Taxonomy" id="1010633"/>
    <lineage>
        <taxon>Eukaryota</taxon>
        <taxon>Viridiplantae</taxon>
        <taxon>Streptophyta</taxon>
        <taxon>Embryophyta</taxon>
        <taxon>Tracheophyta</taxon>
        <taxon>Spermatophyta</taxon>
        <taxon>Magnoliopsida</taxon>
        <taxon>Liliopsida</taxon>
        <taxon>Poales</taxon>
        <taxon>Poaceae</taxon>
        <taxon>PACMAD clade</taxon>
        <taxon>Panicoideae</taxon>
        <taxon>Panicodae</taxon>
        <taxon>Paniceae</taxon>
        <taxon>Anthephorinae</taxon>
        <taxon>Digitaria</taxon>
    </lineage>
</organism>
<comment type="caution">
    <text evidence="1">The sequence shown here is derived from an EMBL/GenBank/DDBJ whole genome shotgun (WGS) entry which is preliminary data.</text>
</comment>
<proteinExistence type="predicted"/>
<dbReference type="Proteomes" id="UP000636709">
    <property type="component" value="Unassembled WGS sequence"/>
</dbReference>
<keyword evidence="2" id="KW-1185">Reference proteome</keyword>
<gene>
    <name evidence="1" type="ORF">HU200_040451</name>
</gene>
<evidence type="ECO:0008006" key="3">
    <source>
        <dbReference type="Google" id="ProtNLM"/>
    </source>
</evidence>
<dbReference type="AlphaFoldDB" id="A0A835EEK0"/>
<sequence>MLHSRYIRSLDDSSCENCPGTLETDELIFSQCPRAVVFWHILGIDVNPGNFRKSHLLGQSLGLPSEVKTDVMLLWHMWKARNSLIFDQVVLSPQNIIRRTISTMEQWTVRYRKLSLHWNVWIEFTLKI</sequence>
<reference evidence="1" key="1">
    <citation type="submission" date="2020-07" db="EMBL/GenBank/DDBJ databases">
        <title>Genome sequence and genetic diversity analysis of an under-domesticated orphan crop, white fonio (Digitaria exilis).</title>
        <authorList>
            <person name="Bennetzen J.L."/>
            <person name="Chen S."/>
            <person name="Ma X."/>
            <person name="Wang X."/>
            <person name="Yssel A.E.J."/>
            <person name="Chaluvadi S.R."/>
            <person name="Johnson M."/>
            <person name="Gangashetty P."/>
            <person name="Hamidou F."/>
            <person name="Sanogo M.D."/>
            <person name="Zwaenepoel A."/>
            <person name="Wallace J."/>
            <person name="Van De Peer Y."/>
            <person name="Van Deynze A."/>
        </authorList>
    </citation>
    <scope>NUCLEOTIDE SEQUENCE</scope>
    <source>
        <tissue evidence="1">Leaves</tissue>
    </source>
</reference>
<name>A0A835EEK0_9POAL</name>